<dbReference type="Proteomes" id="UP000248924">
    <property type="component" value="Unassembled WGS sequence"/>
</dbReference>
<feature type="transmembrane region" description="Helical" evidence="1">
    <location>
        <begin position="171"/>
        <end position="193"/>
    </location>
</feature>
<dbReference type="RefSeq" id="WP_111214566.1">
    <property type="nucleotide sequence ID" value="NZ_POTY01000088.1"/>
</dbReference>
<name>A0A2W2E0B7_9ACTN</name>
<feature type="transmembrane region" description="Helical" evidence="1">
    <location>
        <begin position="110"/>
        <end position="130"/>
    </location>
</feature>
<dbReference type="EMBL" id="POTY01000088">
    <property type="protein sequence ID" value="PZG17402.1"/>
    <property type="molecule type" value="Genomic_DNA"/>
</dbReference>
<proteinExistence type="predicted"/>
<sequence length="210" mass="21079">MDSRADQRADRGEPRRDWRDTVRDGADLALLGILTVLAAVPVLTAGAAVGTASAAVHDWLTTGSWPTARHTLSRFGRGLLPGLPATLLGLAAVGLLAVDLTALADGRVPGGAAALSLTTAVAAALLGYAASVVVEVGRTGGTGWRAAAVRGARACLDHPAHWAALAGTATVAALLGVLVTPVAVPILAGYALAAVHAVARHRPVTHAELS</sequence>
<keyword evidence="1" id="KW-1133">Transmembrane helix</keyword>
<dbReference type="AlphaFoldDB" id="A0A2W2E0B7"/>
<keyword evidence="1" id="KW-0472">Membrane</keyword>
<comment type="caution">
    <text evidence="2">The sequence shown here is derived from an EMBL/GenBank/DDBJ whole genome shotgun (WGS) entry which is preliminary data.</text>
</comment>
<feature type="transmembrane region" description="Helical" evidence="1">
    <location>
        <begin position="28"/>
        <end position="55"/>
    </location>
</feature>
<gene>
    <name evidence="2" type="ORF">C1I95_15635</name>
</gene>
<feature type="transmembrane region" description="Helical" evidence="1">
    <location>
        <begin position="75"/>
        <end position="98"/>
    </location>
</feature>
<protein>
    <recommendedName>
        <fullName evidence="4">DUF624 domain-containing protein</fullName>
    </recommendedName>
</protein>
<accession>A0A2W2E0B7</accession>
<evidence type="ECO:0000313" key="2">
    <source>
        <dbReference type="EMBL" id="PZG17402.1"/>
    </source>
</evidence>
<evidence type="ECO:0008006" key="4">
    <source>
        <dbReference type="Google" id="ProtNLM"/>
    </source>
</evidence>
<reference evidence="2 3" key="1">
    <citation type="submission" date="2018-01" db="EMBL/GenBank/DDBJ databases">
        <title>Draft genome sequence of Jishengella sp. NA12.</title>
        <authorList>
            <person name="Sahin N."/>
            <person name="Ay H."/>
            <person name="Saygin H."/>
        </authorList>
    </citation>
    <scope>NUCLEOTIDE SEQUENCE [LARGE SCALE GENOMIC DNA]</scope>
    <source>
        <strain evidence="2 3">NA12</strain>
    </source>
</reference>
<evidence type="ECO:0000313" key="3">
    <source>
        <dbReference type="Proteomes" id="UP000248924"/>
    </source>
</evidence>
<keyword evidence="1" id="KW-0812">Transmembrane</keyword>
<organism evidence="2 3">
    <name type="scientific">Micromonospora craterilacus</name>
    <dbReference type="NCBI Taxonomy" id="1655439"/>
    <lineage>
        <taxon>Bacteria</taxon>
        <taxon>Bacillati</taxon>
        <taxon>Actinomycetota</taxon>
        <taxon>Actinomycetes</taxon>
        <taxon>Micromonosporales</taxon>
        <taxon>Micromonosporaceae</taxon>
        <taxon>Micromonospora</taxon>
    </lineage>
</organism>
<keyword evidence="3" id="KW-1185">Reference proteome</keyword>
<evidence type="ECO:0000256" key="1">
    <source>
        <dbReference type="SAM" id="Phobius"/>
    </source>
</evidence>
<dbReference type="OrthoDB" id="3399214at2"/>